<protein>
    <submittedName>
        <fullName evidence="1">Uncharacterized protein</fullName>
    </submittedName>
</protein>
<dbReference type="AlphaFoldDB" id="A0AAV0XSM6"/>
<name>A0AAV0XSM6_9HEMI</name>
<proteinExistence type="predicted"/>
<organism evidence="1 2">
    <name type="scientific">Macrosiphum euphorbiae</name>
    <name type="common">potato aphid</name>
    <dbReference type="NCBI Taxonomy" id="13131"/>
    <lineage>
        <taxon>Eukaryota</taxon>
        <taxon>Metazoa</taxon>
        <taxon>Ecdysozoa</taxon>
        <taxon>Arthropoda</taxon>
        <taxon>Hexapoda</taxon>
        <taxon>Insecta</taxon>
        <taxon>Pterygota</taxon>
        <taxon>Neoptera</taxon>
        <taxon>Paraneoptera</taxon>
        <taxon>Hemiptera</taxon>
        <taxon>Sternorrhyncha</taxon>
        <taxon>Aphidomorpha</taxon>
        <taxon>Aphidoidea</taxon>
        <taxon>Aphididae</taxon>
        <taxon>Macrosiphini</taxon>
        <taxon>Macrosiphum</taxon>
    </lineage>
</organism>
<accession>A0AAV0XSM6</accession>
<comment type="caution">
    <text evidence="1">The sequence shown here is derived from an EMBL/GenBank/DDBJ whole genome shotgun (WGS) entry which is preliminary data.</text>
</comment>
<sequence length="389" mass="44808">MTRHIGIKHAKHLRRPVKTSLNGMGKIFGSESRRSVSLVPMSVIKEQLGPYWEDRCYRQIAFKLCVMGILKVYGESWELPGSPTIPNPFADFIVEEEPSSRIPPKIPRVIPSEELQPLQVEENIENIVVEQTTPGLWRKVTCGLMLLVLWRSKHRSGVAANLTTEEWEARRTDCSNTVLTVAKHKTGDKQPASIVLNENMVEYMHRYYGLRHRVTTRACQFFITNSRCELVVKLYDEINKNYKCKLSACFFRKMVETESMGHAPETSKNIAKSLQHSDVVADFFYRLPGTQEAIRRQKHIDLVDQTAMFEAETLENFVEVFGNEPYVNMTDECVREKLDGSDALHKHPGAVITESHAIVDITKQKRIIYFLKQHKETMINSILKRFNKK</sequence>
<evidence type="ECO:0000313" key="2">
    <source>
        <dbReference type="Proteomes" id="UP001160148"/>
    </source>
</evidence>
<reference evidence="1 2" key="1">
    <citation type="submission" date="2023-01" db="EMBL/GenBank/DDBJ databases">
        <authorList>
            <person name="Whitehead M."/>
        </authorList>
    </citation>
    <scope>NUCLEOTIDE SEQUENCE [LARGE SCALE GENOMIC DNA]</scope>
</reference>
<gene>
    <name evidence="1" type="ORF">MEUPH1_LOCUS24470</name>
</gene>
<evidence type="ECO:0000313" key="1">
    <source>
        <dbReference type="EMBL" id="CAI6370341.1"/>
    </source>
</evidence>
<dbReference type="EMBL" id="CARXXK010000339">
    <property type="protein sequence ID" value="CAI6370341.1"/>
    <property type="molecule type" value="Genomic_DNA"/>
</dbReference>
<keyword evidence="2" id="KW-1185">Reference proteome</keyword>
<dbReference type="Proteomes" id="UP001160148">
    <property type="component" value="Unassembled WGS sequence"/>
</dbReference>